<accession>A0A2A5RVX4</accession>
<evidence type="ECO:0000256" key="10">
    <source>
        <dbReference type="ARBA" id="ARBA00022840"/>
    </source>
</evidence>
<dbReference type="PANTHER" id="PTHR11933:SF5">
    <property type="entry name" value="MITOCHONDRIAL TRNA-SPECIFIC 2-THIOURIDYLASE 1"/>
    <property type="match status" value="1"/>
</dbReference>
<evidence type="ECO:0000256" key="5">
    <source>
        <dbReference type="ARBA" id="ARBA00022490"/>
    </source>
</evidence>
<feature type="region of interest" description="Interaction with tRNA" evidence="15">
    <location>
        <begin position="164"/>
        <end position="166"/>
    </location>
</feature>
<dbReference type="InterPro" id="IPR023382">
    <property type="entry name" value="MnmA-like_central_sf"/>
</dbReference>
<feature type="site" description="Interaction with tRNA" evidence="15">
    <location>
        <position position="142"/>
    </location>
</feature>
<dbReference type="InterPro" id="IPR004506">
    <property type="entry name" value="MnmA-like"/>
</dbReference>
<protein>
    <recommendedName>
        <fullName evidence="4 15">tRNA-specific 2-thiouridylase MnmA</fullName>
        <ecNumber evidence="3 15">2.8.1.13</ecNumber>
    </recommendedName>
</protein>
<feature type="binding site" evidence="15">
    <location>
        <position position="141"/>
    </location>
    <ligand>
        <name>ATP</name>
        <dbReference type="ChEBI" id="CHEBI:30616"/>
    </ligand>
</feature>
<feature type="active site" description="Nucleophile" evidence="15">
    <location>
        <position position="117"/>
    </location>
</feature>
<dbReference type="GO" id="GO:0002143">
    <property type="term" value="P:tRNA wobble position uridine thiolation"/>
    <property type="evidence" value="ECO:0007669"/>
    <property type="project" value="TreeGrafter"/>
</dbReference>
<dbReference type="GO" id="GO:0103016">
    <property type="term" value="F:tRNA-uridine 2-sulfurtransferase activity"/>
    <property type="evidence" value="ECO:0007669"/>
    <property type="project" value="UniProtKB-EC"/>
</dbReference>
<name>A0A2A5RVX4_9LACT</name>
<dbReference type="Pfam" id="PF20259">
    <property type="entry name" value="tRNA_Me_trans_M"/>
    <property type="match status" value="1"/>
</dbReference>
<feature type="domain" description="tRNA-specific 2-thiouridylase MnmA-like C-terminal" evidence="16">
    <location>
        <begin position="300"/>
        <end position="374"/>
    </location>
</feature>
<keyword evidence="10 15" id="KW-0067">ATP-binding</keyword>
<dbReference type="InterPro" id="IPR046884">
    <property type="entry name" value="MnmA-like_central"/>
</dbReference>
<dbReference type="HAMAP" id="MF_00144">
    <property type="entry name" value="tRNA_thiouridyl_MnmA"/>
    <property type="match status" value="1"/>
</dbReference>
<keyword evidence="8 15" id="KW-0819">tRNA processing</keyword>
<dbReference type="RefSeq" id="WP_096815052.1">
    <property type="nucleotide sequence ID" value="NZ_JXJW01000018.1"/>
</dbReference>
<feature type="region of interest" description="Interaction with target base in tRNA" evidence="15">
    <location>
        <begin position="112"/>
        <end position="114"/>
    </location>
</feature>
<dbReference type="InterPro" id="IPR014729">
    <property type="entry name" value="Rossmann-like_a/b/a_fold"/>
</dbReference>
<evidence type="ECO:0000313" key="18">
    <source>
        <dbReference type="EMBL" id="PCS05375.1"/>
    </source>
</evidence>
<dbReference type="GO" id="GO:0005524">
    <property type="term" value="F:ATP binding"/>
    <property type="evidence" value="ECO:0007669"/>
    <property type="project" value="UniProtKB-KW"/>
</dbReference>
<dbReference type="PANTHER" id="PTHR11933">
    <property type="entry name" value="TRNA 5-METHYLAMINOMETHYL-2-THIOURIDYLATE -METHYLTRANSFERASE"/>
    <property type="match status" value="1"/>
</dbReference>
<evidence type="ECO:0000256" key="12">
    <source>
        <dbReference type="ARBA" id="ARBA00023157"/>
    </source>
</evidence>
<evidence type="ECO:0000256" key="4">
    <source>
        <dbReference type="ARBA" id="ARBA00013805"/>
    </source>
</evidence>
<feature type="region of interest" description="Interaction with tRNA" evidence="15">
    <location>
        <begin position="326"/>
        <end position="327"/>
    </location>
</feature>
<evidence type="ECO:0000259" key="17">
    <source>
        <dbReference type="Pfam" id="PF20259"/>
    </source>
</evidence>
<comment type="caution">
    <text evidence="18">The sequence shown here is derived from an EMBL/GenBank/DDBJ whole genome shotgun (WGS) entry which is preliminary data.</text>
</comment>
<keyword evidence="9 15" id="KW-0547">Nucleotide-binding</keyword>
<keyword evidence="6 15" id="KW-0820">tRNA-binding</keyword>
<dbReference type="EMBL" id="JXJW01000018">
    <property type="protein sequence ID" value="PCS05375.1"/>
    <property type="molecule type" value="Genomic_DNA"/>
</dbReference>
<dbReference type="EC" id="2.8.1.13" evidence="3 15"/>
<dbReference type="Gene3D" id="2.40.30.10">
    <property type="entry name" value="Translation factors"/>
    <property type="match status" value="1"/>
</dbReference>
<evidence type="ECO:0000259" key="16">
    <source>
        <dbReference type="Pfam" id="PF20258"/>
    </source>
</evidence>
<keyword evidence="19" id="KW-1185">Reference proteome</keyword>
<proteinExistence type="inferred from homology"/>
<dbReference type="Pfam" id="PF03054">
    <property type="entry name" value="tRNA_Me_trans"/>
    <property type="match status" value="1"/>
</dbReference>
<evidence type="ECO:0000256" key="2">
    <source>
        <dbReference type="ARBA" id="ARBA00006191"/>
    </source>
</evidence>
<dbReference type="InterPro" id="IPR046885">
    <property type="entry name" value="MnmA-like_C"/>
</dbReference>
<evidence type="ECO:0000256" key="15">
    <source>
        <dbReference type="HAMAP-Rule" id="MF_00144"/>
    </source>
</evidence>
<evidence type="ECO:0000256" key="14">
    <source>
        <dbReference type="ARBA" id="ARBA00056575"/>
    </source>
</evidence>
<organism evidence="18 19">
    <name type="scientific">Pseudolactococcus piscium</name>
    <dbReference type="NCBI Taxonomy" id="1364"/>
    <lineage>
        <taxon>Bacteria</taxon>
        <taxon>Bacillati</taxon>
        <taxon>Bacillota</taxon>
        <taxon>Bacilli</taxon>
        <taxon>Lactobacillales</taxon>
        <taxon>Streptococcaceae</taxon>
        <taxon>Pseudolactococcus</taxon>
    </lineage>
</organism>
<evidence type="ECO:0000256" key="3">
    <source>
        <dbReference type="ARBA" id="ARBA00011949"/>
    </source>
</evidence>
<dbReference type="GO" id="GO:0000049">
    <property type="term" value="F:tRNA binding"/>
    <property type="evidence" value="ECO:0007669"/>
    <property type="project" value="UniProtKB-KW"/>
</dbReference>
<dbReference type="CDD" id="cd01998">
    <property type="entry name" value="MnmA_TRMU-like"/>
    <property type="match status" value="1"/>
</dbReference>
<evidence type="ECO:0000256" key="7">
    <source>
        <dbReference type="ARBA" id="ARBA00022679"/>
    </source>
</evidence>
<evidence type="ECO:0000256" key="8">
    <source>
        <dbReference type="ARBA" id="ARBA00022694"/>
    </source>
</evidence>
<dbReference type="FunFam" id="2.30.30.280:FF:000001">
    <property type="entry name" value="tRNA-specific 2-thiouridylase MnmA"/>
    <property type="match status" value="1"/>
</dbReference>
<dbReference type="Pfam" id="PF20258">
    <property type="entry name" value="tRNA_Me_trans_C"/>
    <property type="match status" value="1"/>
</dbReference>
<keyword evidence="7 15" id="KW-0808">Transferase</keyword>
<dbReference type="SUPFAM" id="SSF52402">
    <property type="entry name" value="Adenine nucleotide alpha hydrolases-like"/>
    <property type="match status" value="1"/>
</dbReference>
<evidence type="ECO:0000256" key="1">
    <source>
        <dbReference type="ARBA" id="ARBA00004496"/>
    </source>
</evidence>
<feature type="disulfide bond" description="Alternate" evidence="15">
    <location>
        <begin position="117"/>
        <end position="214"/>
    </location>
</feature>
<dbReference type="NCBIfam" id="TIGR00420">
    <property type="entry name" value="trmU"/>
    <property type="match status" value="1"/>
</dbReference>
<dbReference type="Gene3D" id="3.40.50.620">
    <property type="entry name" value="HUPs"/>
    <property type="match status" value="1"/>
</dbReference>
<comment type="function">
    <text evidence="14 15">Catalyzes the 2-thiolation of uridine at the wobble position (U34) of tRNA, leading to the formation of s(2)U34.</text>
</comment>
<dbReference type="Proteomes" id="UP000218282">
    <property type="component" value="Unassembled WGS sequence"/>
</dbReference>
<reference evidence="18 19" key="1">
    <citation type="submission" date="2014-12" db="EMBL/GenBank/DDBJ databases">
        <title>Draft genome sequences of 10 type strains of Lactococcus.</title>
        <authorList>
            <person name="Sun Z."/>
            <person name="Zhong Z."/>
            <person name="Liu W."/>
            <person name="Zhang W."/>
            <person name="Zhang H."/>
        </authorList>
    </citation>
    <scope>NUCLEOTIDE SEQUENCE [LARGE SCALE GENOMIC DNA]</scope>
    <source>
        <strain evidence="18 19">DSM 6634</strain>
    </source>
</reference>
<sequence length="387" mass="43432">MLLPRKFDGRIIILQNDNSKTRVVVGMSGGVDSSVTALLLKEQGYDVIGIFMKNWDDTDEFGVCTATEDYKDVALVADQIGIPYYTVNFEKEYWDRVFEYFLAEYRAGRTPNPDVMCNKEIKFKAFLDYATELGADYVATGHYAQVTRDEAGLVHMLRGADDNKDQTYFLSQLTQAQLQKVLFPLGHLEKPEVRKIAERAGLATAKKKDSTGICFIGEKNFKQFLSQYLPAQKGRMMTFEGRDMGEHAGLMYYTIGQRGGLGIGGQHGGDNEPWFVVGKDLTQNVLYVGQGFHHEALYSTSLDASELSFTRDMPDTFEMHCTAKFRYRQADTGVTIKVNGDKVDVVFDEPVRAITPGQAVVFYDGEECLGGGLIDHAYKNEAVMQYQ</sequence>
<comment type="subcellular location">
    <subcellularLocation>
        <location evidence="1 15">Cytoplasm</location>
    </subcellularLocation>
</comment>
<evidence type="ECO:0000256" key="6">
    <source>
        <dbReference type="ARBA" id="ARBA00022555"/>
    </source>
</evidence>
<dbReference type="FunFam" id="3.40.50.620:FF:000004">
    <property type="entry name" value="tRNA-specific 2-thiouridylase MnmA"/>
    <property type="match status" value="1"/>
</dbReference>
<gene>
    <name evidence="15" type="primary">mnmA</name>
    <name evidence="18" type="ORF">RU86_GL000901</name>
</gene>
<feature type="binding site" evidence="15">
    <location>
        <begin position="26"/>
        <end position="33"/>
    </location>
    <ligand>
        <name>ATP</name>
        <dbReference type="ChEBI" id="CHEBI:30616"/>
    </ligand>
</feature>
<keyword evidence="5 15" id="KW-0963">Cytoplasm</keyword>
<dbReference type="GO" id="GO:0005737">
    <property type="term" value="C:cytoplasm"/>
    <property type="evidence" value="ECO:0007669"/>
    <property type="project" value="UniProtKB-SubCell"/>
</dbReference>
<feature type="site" description="Interaction with tRNA" evidence="15">
    <location>
        <position position="358"/>
    </location>
</feature>
<feature type="active site" description="Cysteine persulfide intermediate" evidence="15">
    <location>
        <position position="214"/>
    </location>
</feature>
<evidence type="ECO:0000256" key="13">
    <source>
        <dbReference type="ARBA" id="ARBA00051542"/>
    </source>
</evidence>
<evidence type="ECO:0000313" key="19">
    <source>
        <dbReference type="Proteomes" id="UP000218282"/>
    </source>
</evidence>
<dbReference type="Gene3D" id="2.30.30.280">
    <property type="entry name" value="Adenine nucleotide alpha hydrolases-like domains"/>
    <property type="match status" value="1"/>
</dbReference>
<feature type="binding site" evidence="15">
    <location>
        <position position="52"/>
    </location>
    <ligand>
        <name>ATP</name>
        <dbReference type="ChEBI" id="CHEBI:30616"/>
    </ligand>
</feature>
<dbReference type="NCBIfam" id="NF001138">
    <property type="entry name" value="PRK00143.1"/>
    <property type="match status" value="1"/>
</dbReference>
<dbReference type="FunFam" id="2.40.30.10:FF:000023">
    <property type="entry name" value="tRNA-specific 2-thiouridylase MnmA"/>
    <property type="match status" value="1"/>
</dbReference>
<comment type="similarity">
    <text evidence="2 15">Belongs to the MnmA/TRMU family.</text>
</comment>
<keyword evidence="11 15" id="KW-0694">RNA-binding</keyword>
<feature type="domain" description="tRNA-specific 2-thiouridylase MnmA-like central" evidence="17">
    <location>
        <begin position="222"/>
        <end position="290"/>
    </location>
</feature>
<evidence type="ECO:0000256" key="11">
    <source>
        <dbReference type="ARBA" id="ARBA00022884"/>
    </source>
</evidence>
<dbReference type="AlphaFoldDB" id="A0A2A5RVX4"/>
<evidence type="ECO:0000256" key="9">
    <source>
        <dbReference type="ARBA" id="ARBA00022741"/>
    </source>
</evidence>
<comment type="catalytic activity">
    <reaction evidence="13 15">
        <text>S-sulfanyl-L-cysteinyl-[protein] + uridine(34) in tRNA + AH2 + ATP = 2-thiouridine(34) in tRNA + L-cysteinyl-[protein] + A + AMP + diphosphate + H(+)</text>
        <dbReference type="Rhea" id="RHEA:47032"/>
        <dbReference type="Rhea" id="RHEA-COMP:10131"/>
        <dbReference type="Rhea" id="RHEA-COMP:11726"/>
        <dbReference type="Rhea" id="RHEA-COMP:11727"/>
        <dbReference type="Rhea" id="RHEA-COMP:11728"/>
        <dbReference type="ChEBI" id="CHEBI:13193"/>
        <dbReference type="ChEBI" id="CHEBI:15378"/>
        <dbReference type="ChEBI" id="CHEBI:17499"/>
        <dbReference type="ChEBI" id="CHEBI:29950"/>
        <dbReference type="ChEBI" id="CHEBI:30616"/>
        <dbReference type="ChEBI" id="CHEBI:33019"/>
        <dbReference type="ChEBI" id="CHEBI:61963"/>
        <dbReference type="ChEBI" id="CHEBI:65315"/>
        <dbReference type="ChEBI" id="CHEBI:87170"/>
        <dbReference type="ChEBI" id="CHEBI:456215"/>
        <dbReference type="EC" id="2.8.1.13"/>
    </reaction>
</comment>
<keyword evidence="12 15" id="KW-1015">Disulfide bond</keyword>